<proteinExistence type="predicted"/>
<evidence type="ECO:0000259" key="4">
    <source>
        <dbReference type="Pfam" id="PF00891"/>
    </source>
</evidence>
<keyword evidence="1" id="KW-0489">Methyltransferase</keyword>
<dbReference type="InterPro" id="IPR001077">
    <property type="entry name" value="COMT_C"/>
</dbReference>
<dbReference type="InterPro" id="IPR036390">
    <property type="entry name" value="WH_DNA-bd_sf"/>
</dbReference>
<feature type="domain" description="O-methyltransferase dimerisation" evidence="5">
    <location>
        <begin position="73"/>
        <end position="154"/>
    </location>
</feature>
<comment type="caution">
    <text evidence="6">The sequence shown here is derived from an EMBL/GenBank/DDBJ whole genome shotgun (WGS) entry which is preliminary data.</text>
</comment>
<gene>
    <name evidence="6" type="ORF">EUX98_g8214</name>
</gene>
<dbReference type="InterPro" id="IPR029063">
    <property type="entry name" value="SAM-dependent_MTases_sf"/>
</dbReference>
<dbReference type="InterPro" id="IPR012967">
    <property type="entry name" value="COMT_dimerisation"/>
</dbReference>
<dbReference type="SUPFAM" id="SSF46785">
    <property type="entry name" value="Winged helix' DNA-binding domain"/>
    <property type="match status" value="1"/>
</dbReference>
<evidence type="ECO:0000313" key="6">
    <source>
        <dbReference type="EMBL" id="THH22374.1"/>
    </source>
</evidence>
<dbReference type="Pfam" id="PF00891">
    <property type="entry name" value="Methyltransf_2"/>
    <property type="match status" value="1"/>
</dbReference>
<evidence type="ECO:0000256" key="2">
    <source>
        <dbReference type="ARBA" id="ARBA00022679"/>
    </source>
</evidence>
<dbReference type="GO" id="GO:0032259">
    <property type="term" value="P:methylation"/>
    <property type="evidence" value="ECO:0007669"/>
    <property type="project" value="UniProtKB-KW"/>
</dbReference>
<dbReference type="AlphaFoldDB" id="A0A4S4MAB7"/>
<dbReference type="PANTHER" id="PTHR43712:SF2">
    <property type="entry name" value="O-METHYLTRANSFERASE CICE"/>
    <property type="match status" value="1"/>
</dbReference>
<dbReference type="PANTHER" id="PTHR43712">
    <property type="entry name" value="PUTATIVE (AFU_ORTHOLOGUE AFUA_4G14580)-RELATED"/>
    <property type="match status" value="1"/>
</dbReference>
<dbReference type="SUPFAM" id="SSF53335">
    <property type="entry name" value="S-adenosyl-L-methionine-dependent methyltransferases"/>
    <property type="match status" value="1"/>
</dbReference>
<dbReference type="GO" id="GO:0008171">
    <property type="term" value="F:O-methyltransferase activity"/>
    <property type="evidence" value="ECO:0007669"/>
    <property type="project" value="InterPro"/>
</dbReference>
<dbReference type="PROSITE" id="PS51683">
    <property type="entry name" value="SAM_OMT_II"/>
    <property type="match status" value="1"/>
</dbReference>
<evidence type="ECO:0000259" key="5">
    <source>
        <dbReference type="Pfam" id="PF08100"/>
    </source>
</evidence>
<name>A0A4S4MAB7_9APHY</name>
<evidence type="ECO:0000256" key="1">
    <source>
        <dbReference type="ARBA" id="ARBA00022603"/>
    </source>
</evidence>
<evidence type="ECO:0000256" key="3">
    <source>
        <dbReference type="ARBA" id="ARBA00022691"/>
    </source>
</evidence>
<dbReference type="Gene3D" id="1.10.10.10">
    <property type="entry name" value="Winged helix-like DNA-binding domain superfamily/Winged helix DNA-binding domain"/>
    <property type="match status" value="1"/>
</dbReference>
<sequence>MSTEGKAECLRAVVKLLVEASEVVINEWEKEEQEPNSKTTGLPSHELHNARRTALGAIGAYRELVVDPSAHLMEITLQFFESRALHIATEVRIADILDEGDHNNAGVHIDEISRRTGIKSHKAARILRLLCTSHVFREVSYDYFANNSVSQTLVGNGTLRAFILTMAWSIYTASDKLPEVLMDPVKTQSESALESAFQAAHNTKLHFWEWFEEPLKQLDGTTQPKRELAAFGLGMVGGGRALGVPLYFDYPWQELDPSATVVDVGGGVELSKVHPNLNFIIQDRPAVIKQAETIWQRDAPDALKNKRTTLQVHDFFTEQPVKNAEVYHMRYIMHDWPDEECIKILTSIRPALGPKSRILISDSVMLPTCPQSTPSFAPAPAPLLANYGIASRYNHMRDLNMLTLLNGRERNPEEWRDLAKRAGLRVEKIWETRSVVWIIEMRKEGT</sequence>
<dbReference type="EMBL" id="SGPM01000418">
    <property type="protein sequence ID" value="THH22374.1"/>
    <property type="molecule type" value="Genomic_DNA"/>
</dbReference>
<dbReference type="Proteomes" id="UP000308730">
    <property type="component" value="Unassembled WGS sequence"/>
</dbReference>
<organism evidence="6 7">
    <name type="scientific">Antrodiella citrinella</name>
    <dbReference type="NCBI Taxonomy" id="2447956"/>
    <lineage>
        <taxon>Eukaryota</taxon>
        <taxon>Fungi</taxon>
        <taxon>Dikarya</taxon>
        <taxon>Basidiomycota</taxon>
        <taxon>Agaricomycotina</taxon>
        <taxon>Agaricomycetes</taxon>
        <taxon>Polyporales</taxon>
        <taxon>Steccherinaceae</taxon>
        <taxon>Antrodiella</taxon>
    </lineage>
</organism>
<keyword evidence="7" id="KW-1185">Reference proteome</keyword>
<dbReference type="Gene3D" id="3.40.50.150">
    <property type="entry name" value="Vaccinia Virus protein VP39"/>
    <property type="match status" value="1"/>
</dbReference>
<dbReference type="OrthoDB" id="1606438at2759"/>
<dbReference type="GO" id="GO:0046983">
    <property type="term" value="F:protein dimerization activity"/>
    <property type="evidence" value="ECO:0007669"/>
    <property type="project" value="InterPro"/>
</dbReference>
<reference evidence="6 7" key="1">
    <citation type="submission" date="2019-02" db="EMBL/GenBank/DDBJ databases">
        <title>Genome sequencing of the rare red list fungi Antrodiella citrinella (Flaviporus citrinellus).</title>
        <authorList>
            <person name="Buettner E."/>
            <person name="Kellner H."/>
        </authorList>
    </citation>
    <scope>NUCLEOTIDE SEQUENCE [LARGE SCALE GENOMIC DNA]</scope>
    <source>
        <strain evidence="6 7">DSM 108506</strain>
    </source>
</reference>
<protein>
    <submittedName>
        <fullName evidence="6">Uncharacterized protein</fullName>
    </submittedName>
</protein>
<keyword evidence="2" id="KW-0808">Transferase</keyword>
<feature type="domain" description="O-methyltransferase C-terminal" evidence="4">
    <location>
        <begin position="255"/>
        <end position="424"/>
    </location>
</feature>
<evidence type="ECO:0000313" key="7">
    <source>
        <dbReference type="Proteomes" id="UP000308730"/>
    </source>
</evidence>
<keyword evidence="3" id="KW-0949">S-adenosyl-L-methionine</keyword>
<dbReference type="InterPro" id="IPR016461">
    <property type="entry name" value="COMT-like"/>
</dbReference>
<dbReference type="InterPro" id="IPR036388">
    <property type="entry name" value="WH-like_DNA-bd_sf"/>
</dbReference>
<accession>A0A4S4MAB7</accession>
<dbReference type="Pfam" id="PF08100">
    <property type="entry name" value="Dimerisation"/>
    <property type="match status" value="1"/>
</dbReference>